<evidence type="ECO:0000313" key="3">
    <source>
        <dbReference type="Proteomes" id="UP001603857"/>
    </source>
</evidence>
<organism evidence="2 3">
    <name type="scientific">Flemingia macrophylla</name>
    <dbReference type="NCBI Taxonomy" id="520843"/>
    <lineage>
        <taxon>Eukaryota</taxon>
        <taxon>Viridiplantae</taxon>
        <taxon>Streptophyta</taxon>
        <taxon>Embryophyta</taxon>
        <taxon>Tracheophyta</taxon>
        <taxon>Spermatophyta</taxon>
        <taxon>Magnoliopsida</taxon>
        <taxon>eudicotyledons</taxon>
        <taxon>Gunneridae</taxon>
        <taxon>Pentapetalae</taxon>
        <taxon>rosids</taxon>
        <taxon>fabids</taxon>
        <taxon>Fabales</taxon>
        <taxon>Fabaceae</taxon>
        <taxon>Papilionoideae</taxon>
        <taxon>50 kb inversion clade</taxon>
        <taxon>NPAAA clade</taxon>
        <taxon>indigoferoid/millettioid clade</taxon>
        <taxon>Phaseoleae</taxon>
        <taxon>Flemingia</taxon>
    </lineage>
</organism>
<sequence>MVSHRKSTISGQKKGVRANPQREEGGYSERLVAASVLRCSSSLRYGGDGFLHTYIDCLHIKKTDKSRMLVENAMDVDDSGKNSQEVIFNEKRVRKDRVRRLASGVLSSLHRKTCCE</sequence>
<evidence type="ECO:0000256" key="1">
    <source>
        <dbReference type="SAM" id="MobiDB-lite"/>
    </source>
</evidence>
<proteinExistence type="predicted"/>
<dbReference type="EMBL" id="JBGMDY010000008">
    <property type="protein sequence ID" value="KAL2326038.1"/>
    <property type="molecule type" value="Genomic_DNA"/>
</dbReference>
<keyword evidence="3" id="KW-1185">Reference proteome</keyword>
<accession>A0ABD1LR78</accession>
<dbReference type="Proteomes" id="UP001603857">
    <property type="component" value="Unassembled WGS sequence"/>
</dbReference>
<comment type="caution">
    <text evidence="2">The sequence shown here is derived from an EMBL/GenBank/DDBJ whole genome shotgun (WGS) entry which is preliminary data.</text>
</comment>
<dbReference type="AlphaFoldDB" id="A0ABD1LR78"/>
<protein>
    <submittedName>
        <fullName evidence="2">Uncharacterized protein</fullName>
    </submittedName>
</protein>
<reference evidence="2 3" key="1">
    <citation type="submission" date="2024-08" db="EMBL/GenBank/DDBJ databases">
        <title>Insights into the chromosomal genome structure of Flemingia macrophylla.</title>
        <authorList>
            <person name="Ding Y."/>
            <person name="Zhao Y."/>
            <person name="Bi W."/>
            <person name="Wu M."/>
            <person name="Zhao G."/>
            <person name="Gong Y."/>
            <person name="Li W."/>
            <person name="Zhang P."/>
        </authorList>
    </citation>
    <scope>NUCLEOTIDE SEQUENCE [LARGE SCALE GENOMIC DNA]</scope>
    <source>
        <strain evidence="2">DYQJB</strain>
        <tissue evidence="2">Leaf</tissue>
    </source>
</reference>
<evidence type="ECO:0000313" key="2">
    <source>
        <dbReference type="EMBL" id="KAL2326038.1"/>
    </source>
</evidence>
<gene>
    <name evidence="2" type="ORF">Fmac_025096</name>
</gene>
<feature type="region of interest" description="Disordered" evidence="1">
    <location>
        <begin position="1"/>
        <end position="24"/>
    </location>
</feature>
<name>A0ABD1LR78_9FABA</name>